<dbReference type="OrthoDB" id="10547902at2759"/>
<reference evidence="1 2" key="1">
    <citation type="submission" date="2019-12" db="EMBL/GenBank/DDBJ databases">
        <authorList>
            <person name="Alioto T."/>
            <person name="Alioto T."/>
            <person name="Gomez Garrido J."/>
        </authorList>
    </citation>
    <scope>NUCLEOTIDE SEQUENCE [LARGE SCALE GENOMIC DNA]</scope>
</reference>
<gene>
    <name evidence="1" type="ORF">OLEA9_A034871</name>
</gene>
<dbReference type="Gramene" id="OE9A034871T1">
    <property type="protein sequence ID" value="OE9A034871C1"/>
    <property type="gene ID" value="OE9A034871"/>
</dbReference>
<name>A0A8S0PEH5_OLEEU</name>
<dbReference type="EMBL" id="CACTIH010000054">
    <property type="protein sequence ID" value="CAA2943331.1"/>
    <property type="molecule type" value="Genomic_DNA"/>
</dbReference>
<evidence type="ECO:0000313" key="2">
    <source>
        <dbReference type="Proteomes" id="UP000594638"/>
    </source>
</evidence>
<accession>A0A8S0PEH5</accession>
<feature type="non-terminal residue" evidence="1">
    <location>
        <position position="1"/>
    </location>
</feature>
<organism evidence="1 2">
    <name type="scientific">Olea europaea subsp. europaea</name>
    <dbReference type="NCBI Taxonomy" id="158383"/>
    <lineage>
        <taxon>Eukaryota</taxon>
        <taxon>Viridiplantae</taxon>
        <taxon>Streptophyta</taxon>
        <taxon>Embryophyta</taxon>
        <taxon>Tracheophyta</taxon>
        <taxon>Spermatophyta</taxon>
        <taxon>Magnoliopsida</taxon>
        <taxon>eudicotyledons</taxon>
        <taxon>Gunneridae</taxon>
        <taxon>Pentapetalae</taxon>
        <taxon>asterids</taxon>
        <taxon>lamiids</taxon>
        <taxon>Lamiales</taxon>
        <taxon>Oleaceae</taxon>
        <taxon>Oleeae</taxon>
        <taxon>Olea</taxon>
    </lineage>
</organism>
<proteinExistence type="predicted"/>
<protein>
    <submittedName>
        <fullName evidence="1">Uncharacterized protein</fullName>
    </submittedName>
</protein>
<evidence type="ECO:0000313" key="1">
    <source>
        <dbReference type="EMBL" id="CAA2943331.1"/>
    </source>
</evidence>
<keyword evidence="2" id="KW-1185">Reference proteome</keyword>
<feature type="non-terminal residue" evidence="1">
    <location>
        <position position="121"/>
    </location>
</feature>
<sequence>IFLDFLNPPTISRTAFFQRSVLSGYLDECRVLQFKGCAGFGLKRNRFDLLMETCKTLIPCQLEAWSAEYKARKVATQYKNRIRWKGSMFRKCEHLFYTLNLSENSQAKAYFYNRIGLDTRN</sequence>
<comment type="caution">
    <text evidence="1">The sequence shown here is derived from an EMBL/GenBank/DDBJ whole genome shotgun (WGS) entry which is preliminary data.</text>
</comment>
<dbReference type="AlphaFoldDB" id="A0A8S0PEH5"/>
<dbReference type="Proteomes" id="UP000594638">
    <property type="component" value="Unassembled WGS sequence"/>
</dbReference>